<dbReference type="PROSITE" id="PS00678">
    <property type="entry name" value="WD_REPEATS_1"/>
    <property type="match status" value="1"/>
</dbReference>
<dbReference type="PhylomeDB" id="A0A060TCM1"/>
<proteinExistence type="predicted"/>
<reference evidence="7" key="1">
    <citation type="submission" date="2014-02" db="EMBL/GenBank/DDBJ databases">
        <authorList>
            <person name="Genoscope - CEA"/>
        </authorList>
    </citation>
    <scope>NUCLEOTIDE SEQUENCE</scope>
    <source>
        <strain evidence="7">LS3</strain>
    </source>
</reference>
<dbReference type="PROSITE" id="PS50294">
    <property type="entry name" value="WD_REPEATS_REGION"/>
    <property type="match status" value="1"/>
</dbReference>
<feature type="region of interest" description="Disordered" evidence="6">
    <location>
        <begin position="340"/>
        <end position="376"/>
    </location>
</feature>
<evidence type="ECO:0000256" key="5">
    <source>
        <dbReference type="PROSITE-ProRule" id="PRU00221"/>
    </source>
</evidence>
<evidence type="ECO:0000256" key="6">
    <source>
        <dbReference type="SAM" id="MobiDB-lite"/>
    </source>
</evidence>
<dbReference type="PROSITE" id="PS50082">
    <property type="entry name" value="WD_REPEATS_2"/>
    <property type="match status" value="1"/>
</dbReference>
<sequence>MDLTEERYRMRNTVTSSYWKIPDKEEYLTAVAAHETQPLVAVASGARDCNLFIYEVDSTQEIPQQRRAVSLANPPVPQSRQLLTHHQTITLPEIHSLAWASPFQTLGGYGNVLATGHNLGMVHLTLLPEPYSNEPAEILRRYDHKRHLRHDQEDEGTGTKSMRVKHVNIVGRNWMCCPDSSIMTLFNENLFLWDPARSDRPILKKKTRGTVSFDACDLRDGIVAFGGRRGISITDLRVKNSPVLSPPSSENETFVSHVKWASRDENLVAAVHDYMTVKIWDIRAGKPMVTLFGHNDRVNSLLWPEHDSNELVSASSDGTVRMWNIKNCVDLQSEPAPTPSLFRRQVRSVSSPAGRGANSSISSDLSSTSPTEDMEWLPKPWQTHRHRLSRQDEVCTHMSYFLEMSKNKAPSTTVFSDSKEFVSVAAIAGKDSIRIASIDNDGYFGLHSRRQQRPLSSISTDTENDLFSSAASTTSVSSMDSEPLSVPKVRHSP</sequence>
<feature type="compositionally biased region" description="Low complexity" evidence="6">
    <location>
        <begin position="468"/>
        <end position="478"/>
    </location>
</feature>
<reference evidence="7" key="2">
    <citation type="submission" date="2014-06" db="EMBL/GenBank/DDBJ databases">
        <title>The complete genome of Blastobotrys (Arxula) adeninivorans LS3 - a yeast of biotechnological interest.</title>
        <authorList>
            <person name="Kunze G."/>
            <person name="Gaillardin C."/>
            <person name="Czernicka M."/>
            <person name="Durrens P."/>
            <person name="Martin T."/>
            <person name="Boer E."/>
            <person name="Gabaldon T."/>
            <person name="Cruz J."/>
            <person name="Talla E."/>
            <person name="Marck C."/>
            <person name="Goffeau A."/>
            <person name="Barbe V."/>
            <person name="Baret P."/>
            <person name="Baronian K."/>
            <person name="Beier S."/>
            <person name="Bleykasten C."/>
            <person name="Bode R."/>
            <person name="Casaregola S."/>
            <person name="Despons L."/>
            <person name="Fairhead C."/>
            <person name="Giersberg M."/>
            <person name="Gierski P."/>
            <person name="Hahnel U."/>
            <person name="Hartmann A."/>
            <person name="Jankowska D."/>
            <person name="Jubin C."/>
            <person name="Jung P."/>
            <person name="Lafontaine I."/>
            <person name="Leh-Louis V."/>
            <person name="Lemaire M."/>
            <person name="Marcet-Houben M."/>
            <person name="Mascher M."/>
            <person name="Morel G."/>
            <person name="Richard G.-F."/>
            <person name="Riechen J."/>
            <person name="Sacerdot C."/>
            <person name="Sarkar A."/>
            <person name="Savel G."/>
            <person name="Schacherer J."/>
            <person name="Sherman D."/>
            <person name="Straub M.-L."/>
            <person name="Stein N."/>
            <person name="Thierry A."/>
            <person name="Trautwein-Schult A."/>
            <person name="Westhof E."/>
            <person name="Worch S."/>
            <person name="Dujon B."/>
            <person name="Souciet J.-L."/>
            <person name="Wincker P."/>
            <person name="Scholz U."/>
            <person name="Neuveglise N."/>
        </authorList>
    </citation>
    <scope>NUCLEOTIDE SEQUENCE</scope>
    <source>
        <strain evidence="7">LS3</strain>
    </source>
</reference>
<dbReference type="SMART" id="SM00320">
    <property type="entry name" value="WD40"/>
    <property type="match status" value="2"/>
</dbReference>
<keyword evidence="2 5" id="KW-0853">WD repeat</keyword>
<comment type="subcellular location">
    <subcellularLocation>
        <location evidence="1">Nucleus</location>
        <location evidence="1">Nucleolus</location>
    </subcellularLocation>
</comment>
<gene>
    <name evidence="7" type="ORF">GNLVRS02_ARAD1B17490g</name>
</gene>
<dbReference type="InterPro" id="IPR015943">
    <property type="entry name" value="WD40/YVTN_repeat-like_dom_sf"/>
</dbReference>
<dbReference type="PANTHER" id="PTHR19924">
    <property type="entry name" value="UTP15 U3 SMALL NUCLEOLAR RNA-ASSOCIATED PROTEIN 15 FAMILY MEMBER"/>
    <property type="match status" value="1"/>
</dbReference>
<feature type="compositionally biased region" description="Polar residues" evidence="6">
    <location>
        <begin position="454"/>
        <end position="467"/>
    </location>
</feature>
<feature type="repeat" description="WD" evidence="5">
    <location>
        <begin position="291"/>
        <end position="333"/>
    </location>
</feature>
<dbReference type="PANTHER" id="PTHR19924:SF26">
    <property type="entry name" value="U3 SMALL NUCLEOLAR RNA-ASSOCIATED PROTEIN 15 HOMOLOG"/>
    <property type="match status" value="1"/>
</dbReference>
<dbReference type="Gene3D" id="2.130.10.10">
    <property type="entry name" value="YVTN repeat-like/Quinoprotein amine dehydrogenase"/>
    <property type="match status" value="1"/>
</dbReference>
<feature type="region of interest" description="Disordered" evidence="6">
    <location>
        <begin position="454"/>
        <end position="493"/>
    </location>
</feature>
<accession>A0A060TCM1</accession>
<dbReference type="Pfam" id="PF00400">
    <property type="entry name" value="WD40"/>
    <property type="match status" value="1"/>
</dbReference>
<evidence type="ECO:0000256" key="3">
    <source>
        <dbReference type="ARBA" id="ARBA00022737"/>
    </source>
</evidence>
<keyword evidence="3" id="KW-0677">Repeat</keyword>
<protein>
    <submittedName>
        <fullName evidence="7">ARAD1B17490p</fullName>
    </submittedName>
</protein>
<dbReference type="InterPro" id="IPR036322">
    <property type="entry name" value="WD40_repeat_dom_sf"/>
</dbReference>
<name>A0A060TCM1_BLAAD</name>
<dbReference type="GO" id="GO:0045943">
    <property type="term" value="P:positive regulation of transcription by RNA polymerase I"/>
    <property type="evidence" value="ECO:0007669"/>
    <property type="project" value="TreeGrafter"/>
</dbReference>
<evidence type="ECO:0000256" key="4">
    <source>
        <dbReference type="ARBA" id="ARBA00023242"/>
    </source>
</evidence>
<evidence type="ECO:0000256" key="1">
    <source>
        <dbReference type="ARBA" id="ARBA00004604"/>
    </source>
</evidence>
<dbReference type="GO" id="GO:0006364">
    <property type="term" value="P:rRNA processing"/>
    <property type="evidence" value="ECO:0007669"/>
    <property type="project" value="TreeGrafter"/>
</dbReference>
<dbReference type="AlphaFoldDB" id="A0A060TCM1"/>
<feature type="compositionally biased region" description="Low complexity" evidence="6">
    <location>
        <begin position="359"/>
        <end position="369"/>
    </location>
</feature>
<keyword evidence="4" id="KW-0539">Nucleus</keyword>
<dbReference type="GO" id="GO:0005730">
    <property type="term" value="C:nucleolus"/>
    <property type="evidence" value="ECO:0007669"/>
    <property type="project" value="UniProtKB-SubCell"/>
</dbReference>
<evidence type="ECO:0000313" key="7">
    <source>
        <dbReference type="EMBL" id="CDP36632.1"/>
    </source>
</evidence>
<dbReference type="EMBL" id="HG937692">
    <property type="protein sequence ID" value="CDP36632.1"/>
    <property type="molecule type" value="Genomic_DNA"/>
</dbReference>
<dbReference type="SUPFAM" id="SSF50978">
    <property type="entry name" value="WD40 repeat-like"/>
    <property type="match status" value="1"/>
</dbReference>
<evidence type="ECO:0000256" key="2">
    <source>
        <dbReference type="ARBA" id="ARBA00022574"/>
    </source>
</evidence>
<dbReference type="InterPro" id="IPR019775">
    <property type="entry name" value="WD40_repeat_CS"/>
</dbReference>
<dbReference type="InterPro" id="IPR001680">
    <property type="entry name" value="WD40_rpt"/>
</dbReference>
<organism evidence="7">
    <name type="scientific">Blastobotrys adeninivorans</name>
    <name type="common">Yeast</name>
    <name type="synonym">Arxula adeninivorans</name>
    <dbReference type="NCBI Taxonomy" id="409370"/>
    <lineage>
        <taxon>Eukaryota</taxon>
        <taxon>Fungi</taxon>
        <taxon>Dikarya</taxon>
        <taxon>Ascomycota</taxon>
        <taxon>Saccharomycotina</taxon>
        <taxon>Dipodascomycetes</taxon>
        <taxon>Dipodascales</taxon>
        <taxon>Trichomonascaceae</taxon>
        <taxon>Blastobotrys</taxon>
    </lineage>
</organism>